<protein>
    <submittedName>
        <fullName evidence="2">Uncharacterized protein</fullName>
    </submittedName>
</protein>
<evidence type="ECO:0000313" key="2">
    <source>
        <dbReference type="EMBL" id="QJA77227.1"/>
    </source>
</evidence>
<evidence type="ECO:0000256" key="1">
    <source>
        <dbReference type="SAM" id="MobiDB-lite"/>
    </source>
</evidence>
<name>A0A6M3K6Q2_9ZZZZ</name>
<feature type="compositionally biased region" description="Acidic residues" evidence="1">
    <location>
        <begin position="11"/>
        <end position="20"/>
    </location>
</feature>
<accession>A0A6M3K6Q2</accession>
<sequence length="88" mass="9739">MAGKKQKDFLYETDDDNDDDLMAVEIPEPEIPISTIEPVVVNVPDYKINGLSPDLEKEAIQKLRTGVPMTDILEFYGLAAADVSISNK</sequence>
<feature type="compositionally biased region" description="Basic and acidic residues" evidence="1">
    <location>
        <begin position="1"/>
        <end position="10"/>
    </location>
</feature>
<dbReference type="EMBL" id="MT142270">
    <property type="protein sequence ID" value="QJA77227.1"/>
    <property type="molecule type" value="Genomic_DNA"/>
</dbReference>
<gene>
    <name evidence="2" type="ORF">MM415A01350_0011</name>
</gene>
<dbReference type="AlphaFoldDB" id="A0A6M3K6Q2"/>
<organism evidence="2">
    <name type="scientific">viral metagenome</name>
    <dbReference type="NCBI Taxonomy" id="1070528"/>
    <lineage>
        <taxon>unclassified sequences</taxon>
        <taxon>metagenomes</taxon>
        <taxon>organismal metagenomes</taxon>
    </lineage>
</organism>
<feature type="region of interest" description="Disordered" evidence="1">
    <location>
        <begin position="1"/>
        <end position="20"/>
    </location>
</feature>
<proteinExistence type="predicted"/>
<reference evidence="2" key="1">
    <citation type="submission" date="2020-03" db="EMBL/GenBank/DDBJ databases">
        <title>The deep terrestrial virosphere.</title>
        <authorList>
            <person name="Holmfeldt K."/>
            <person name="Nilsson E."/>
            <person name="Simone D."/>
            <person name="Lopez-Fernandez M."/>
            <person name="Wu X."/>
            <person name="de Brujin I."/>
            <person name="Lundin D."/>
            <person name="Andersson A."/>
            <person name="Bertilsson S."/>
            <person name="Dopson M."/>
        </authorList>
    </citation>
    <scope>NUCLEOTIDE SEQUENCE</scope>
    <source>
        <strain evidence="2">MM415A01350</strain>
    </source>
</reference>